<protein>
    <recommendedName>
        <fullName evidence="3">prolyl oligopeptidase</fullName>
        <ecNumber evidence="3">3.4.21.26</ecNumber>
    </recommendedName>
</protein>
<comment type="catalytic activity">
    <reaction evidence="1">
        <text>Hydrolysis of Pro-|-Xaa &gt;&gt; Ala-|-Xaa in oligopeptides.</text>
        <dbReference type="EC" id="3.4.21.26"/>
    </reaction>
</comment>
<accession>A0ABV3Z790</accession>
<name>A0ABV3Z790_9PROT</name>
<dbReference type="InterPro" id="IPR001375">
    <property type="entry name" value="Peptidase_S9_cat"/>
</dbReference>
<dbReference type="Gene3D" id="2.130.10.120">
    <property type="entry name" value="Prolyl oligopeptidase, N-terminal domain"/>
    <property type="match status" value="1"/>
</dbReference>
<keyword evidence="6" id="KW-0720">Serine protease</keyword>
<evidence type="ECO:0000256" key="6">
    <source>
        <dbReference type="ARBA" id="ARBA00022825"/>
    </source>
</evidence>
<keyword evidence="5" id="KW-0378">Hydrolase</keyword>
<dbReference type="InterPro" id="IPR023302">
    <property type="entry name" value="Pept_S9A_N"/>
</dbReference>
<dbReference type="EMBL" id="JBEHZE010000002">
    <property type="protein sequence ID" value="MEX6634676.1"/>
    <property type="molecule type" value="Genomic_DNA"/>
</dbReference>
<dbReference type="EC" id="3.4.21.26" evidence="3"/>
<dbReference type="PRINTS" id="PR00862">
    <property type="entry name" value="PROLIGOPTASE"/>
</dbReference>
<dbReference type="PANTHER" id="PTHR42881">
    <property type="entry name" value="PROLYL ENDOPEPTIDASE"/>
    <property type="match status" value="1"/>
</dbReference>
<comment type="similarity">
    <text evidence="2">Belongs to the peptidase S9A family.</text>
</comment>
<dbReference type="PROSITE" id="PS00708">
    <property type="entry name" value="PRO_ENDOPEP_SER"/>
    <property type="match status" value="1"/>
</dbReference>
<evidence type="ECO:0000259" key="8">
    <source>
        <dbReference type="Pfam" id="PF02897"/>
    </source>
</evidence>
<dbReference type="InterPro" id="IPR002471">
    <property type="entry name" value="Pept_S9_AS"/>
</dbReference>
<dbReference type="InterPro" id="IPR051167">
    <property type="entry name" value="Prolyl_oligopep/macrocyclase"/>
</dbReference>
<dbReference type="Pfam" id="PF00326">
    <property type="entry name" value="Peptidase_S9"/>
    <property type="match status" value="1"/>
</dbReference>
<dbReference type="InterPro" id="IPR002470">
    <property type="entry name" value="Peptidase_S9A"/>
</dbReference>
<proteinExistence type="inferred from homology"/>
<evidence type="ECO:0000313" key="9">
    <source>
        <dbReference type="EMBL" id="MEX6634676.1"/>
    </source>
</evidence>
<feature type="domain" description="Peptidase S9 prolyl oligopeptidase catalytic" evidence="7">
    <location>
        <begin position="469"/>
        <end position="682"/>
    </location>
</feature>
<dbReference type="Gene3D" id="3.40.50.1820">
    <property type="entry name" value="alpha/beta hydrolase"/>
    <property type="match status" value="1"/>
</dbReference>
<evidence type="ECO:0000256" key="5">
    <source>
        <dbReference type="ARBA" id="ARBA00022801"/>
    </source>
</evidence>
<dbReference type="Proteomes" id="UP001560685">
    <property type="component" value="Unassembled WGS sequence"/>
</dbReference>
<dbReference type="Pfam" id="PF02897">
    <property type="entry name" value="Peptidase_S9_N"/>
    <property type="match status" value="1"/>
</dbReference>
<dbReference type="PANTHER" id="PTHR42881:SF2">
    <property type="entry name" value="PROLYL ENDOPEPTIDASE"/>
    <property type="match status" value="1"/>
</dbReference>
<evidence type="ECO:0000259" key="7">
    <source>
        <dbReference type="Pfam" id="PF00326"/>
    </source>
</evidence>
<organism evidence="9 10">
    <name type="scientific">Hyphococcus lacteus</name>
    <dbReference type="NCBI Taxonomy" id="3143536"/>
    <lineage>
        <taxon>Bacteria</taxon>
        <taxon>Pseudomonadati</taxon>
        <taxon>Pseudomonadota</taxon>
        <taxon>Alphaproteobacteria</taxon>
        <taxon>Parvularculales</taxon>
        <taxon>Parvularculaceae</taxon>
        <taxon>Hyphococcus</taxon>
    </lineage>
</organism>
<keyword evidence="10" id="KW-1185">Reference proteome</keyword>
<comment type="caution">
    <text evidence="9">The sequence shown here is derived from an EMBL/GenBank/DDBJ whole genome shotgun (WGS) entry which is preliminary data.</text>
</comment>
<dbReference type="RefSeq" id="WP_369314717.1">
    <property type="nucleotide sequence ID" value="NZ_JBEHZE010000002.1"/>
</dbReference>
<sequence length="688" mass="76399">MNSYPHSRTVDQADDFFGENVSDPYRWLEDDVRDSAEVAAWVTAQNVLSSTYLSSLDFRQDIEGHLRRLWNYEKFSLPVKRGNRYFYSRNDGLQNQFVLYVQDGDDVPRKLIDPNEWSDDGATALAFYKASPDGRLLAYMVQDGGSDWHTIKIIDVDTGEVHSDTIEWVKFSGVSWAKDGSGFYYSRYPKPDPGAEFQSLNLNQAVYFHRLGDEAENDRLVYARPHQPSHGFSAEVSSDGSALVITVWMGTDDRYEVVLIDLGRESAPPVQLVTGFNHNYSYIGSTDGRHFFFTDENAPKGRVVSVSDYLNGGKHSWFDVIAEQVGVLAGVSIVGGRIFANYMEDVKSVVRVYSIAGEDDGVVDLPGVGTATGFAGQPEDQETFFSFESFNQPPSLYRYDISKDNYEVFKESAAPFDPADYIVRQVFYPSKDGTCIPMFIAHHKNLEWSSGAPTLLYGYGGFNISLTPGFSVTRLAWMEMGGVLAIANIRGGGEYGKDWHNAGRLLNKRNSFDDFIAAGEYLIAQGITTNRQLAIQGGSNGGLLVGAVVNQRPELFAAALPAVGVMDMLRFNQFTAGRFWVDDYGDPANEADFQNLRAYSPYHNIRSGADYPAILVTTADTDDRVVPGHSFKYAAALQAADIGDAPHLIRIETRAGHGAGKPTDKIIEEYADMWAFLCAHTGLDPYNR</sequence>
<evidence type="ECO:0000256" key="1">
    <source>
        <dbReference type="ARBA" id="ARBA00001070"/>
    </source>
</evidence>
<keyword evidence="4" id="KW-0645">Protease</keyword>
<gene>
    <name evidence="9" type="ORF">ABFZ84_14080</name>
</gene>
<dbReference type="SUPFAM" id="SSF53474">
    <property type="entry name" value="alpha/beta-Hydrolases"/>
    <property type="match status" value="1"/>
</dbReference>
<reference evidence="9 10" key="1">
    <citation type="submission" date="2024-05" db="EMBL/GenBank/DDBJ databases">
        <title>Three bacterial strains, DH-69, EH-24, and ECK-19 isolated from coastal sediments.</title>
        <authorList>
            <person name="Ye Y.-Q."/>
            <person name="Du Z.-J."/>
        </authorList>
    </citation>
    <scope>NUCLEOTIDE SEQUENCE [LARGE SCALE GENOMIC DNA]</scope>
    <source>
        <strain evidence="9 10">ECK-19</strain>
    </source>
</reference>
<feature type="domain" description="Peptidase S9A N-terminal" evidence="8">
    <location>
        <begin position="6"/>
        <end position="411"/>
    </location>
</feature>
<evidence type="ECO:0000256" key="2">
    <source>
        <dbReference type="ARBA" id="ARBA00005228"/>
    </source>
</evidence>
<evidence type="ECO:0000256" key="4">
    <source>
        <dbReference type="ARBA" id="ARBA00022670"/>
    </source>
</evidence>
<dbReference type="SUPFAM" id="SSF50993">
    <property type="entry name" value="Peptidase/esterase 'gauge' domain"/>
    <property type="match status" value="1"/>
</dbReference>
<dbReference type="InterPro" id="IPR029058">
    <property type="entry name" value="AB_hydrolase_fold"/>
</dbReference>
<evidence type="ECO:0000313" key="10">
    <source>
        <dbReference type="Proteomes" id="UP001560685"/>
    </source>
</evidence>
<evidence type="ECO:0000256" key="3">
    <source>
        <dbReference type="ARBA" id="ARBA00011897"/>
    </source>
</evidence>